<dbReference type="PANTHER" id="PTHR31798:SF3">
    <property type="entry name" value="OS01G0103800 PROTEIN"/>
    <property type="match status" value="1"/>
</dbReference>
<sequence>MFATGPYAHETQLVSPPVFSTFTTEPSTAPLTPPPELAHLTTPSSPDVPYARFLSSSLAAAGKGAAGSDLQATYPLYPGSPSSSLISPASATPRTGLSSPFPEREVPTQSSSSSGASPFYGCQSSRLFGHRNFMMSPDSGLFCAASSAQFYLDQAQHPSYQPHSAARLSVSREADVYSSGGGSGGGHRHSKACKQEEEIEAYRASFGFSADELIITQNYVEISDVAADDSFSMAPEPAKITAGRSPDAVRSSDRPDPQSSDLRAPCDPKRTGRHHSGEAPAEGLARAATDDESGSAAWGKRASRSFRMVTSVSDAEVDYRRSSSARETLGGAAASRRK</sequence>
<accession>A0A7I8LA53</accession>
<evidence type="ECO:0000313" key="3">
    <source>
        <dbReference type="Proteomes" id="UP000663760"/>
    </source>
</evidence>
<dbReference type="Proteomes" id="UP000663760">
    <property type="component" value="Chromosome 13"/>
</dbReference>
<proteinExistence type="predicted"/>
<gene>
    <name evidence="2" type="ORF">SI8410_13017605</name>
</gene>
<feature type="region of interest" description="Disordered" evidence="1">
    <location>
        <begin position="83"/>
        <end position="117"/>
    </location>
</feature>
<feature type="region of interest" description="Disordered" evidence="1">
    <location>
        <begin position="171"/>
        <end position="192"/>
    </location>
</feature>
<dbReference type="EMBL" id="LR746276">
    <property type="protein sequence ID" value="CAA7406927.1"/>
    <property type="molecule type" value="Genomic_DNA"/>
</dbReference>
<name>A0A7I8LA53_SPIIN</name>
<dbReference type="AlphaFoldDB" id="A0A7I8LA53"/>
<evidence type="ECO:0000256" key="1">
    <source>
        <dbReference type="SAM" id="MobiDB-lite"/>
    </source>
</evidence>
<dbReference type="PANTHER" id="PTHR31798">
    <property type="entry name" value="HYDROXYPROLINE-RICH GLYCOPROTEIN-LIKE"/>
    <property type="match status" value="1"/>
</dbReference>
<reference evidence="2" key="1">
    <citation type="submission" date="2020-02" db="EMBL/GenBank/DDBJ databases">
        <authorList>
            <person name="Scholz U."/>
            <person name="Mascher M."/>
            <person name="Fiebig A."/>
        </authorList>
    </citation>
    <scope>NUCLEOTIDE SEQUENCE</scope>
</reference>
<dbReference type="OrthoDB" id="1927968at2759"/>
<feature type="compositionally biased region" description="Low complexity" evidence="1">
    <location>
        <begin position="83"/>
        <end position="93"/>
    </location>
</feature>
<dbReference type="InterPro" id="IPR040420">
    <property type="entry name" value="At1g76660-like"/>
</dbReference>
<feature type="region of interest" description="Disordered" evidence="1">
    <location>
        <begin position="18"/>
        <end position="44"/>
    </location>
</feature>
<organism evidence="2 3">
    <name type="scientific">Spirodela intermedia</name>
    <name type="common">Intermediate duckweed</name>
    <dbReference type="NCBI Taxonomy" id="51605"/>
    <lineage>
        <taxon>Eukaryota</taxon>
        <taxon>Viridiplantae</taxon>
        <taxon>Streptophyta</taxon>
        <taxon>Embryophyta</taxon>
        <taxon>Tracheophyta</taxon>
        <taxon>Spermatophyta</taxon>
        <taxon>Magnoliopsida</taxon>
        <taxon>Liliopsida</taxon>
        <taxon>Araceae</taxon>
        <taxon>Lemnoideae</taxon>
        <taxon>Spirodela</taxon>
    </lineage>
</organism>
<feature type="compositionally biased region" description="Polar residues" evidence="1">
    <location>
        <begin position="18"/>
        <end position="30"/>
    </location>
</feature>
<feature type="region of interest" description="Disordered" evidence="1">
    <location>
        <begin position="236"/>
        <end position="338"/>
    </location>
</feature>
<evidence type="ECO:0000313" key="2">
    <source>
        <dbReference type="EMBL" id="CAA7406927.1"/>
    </source>
</evidence>
<keyword evidence="3" id="KW-1185">Reference proteome</keyword>
<protein>
    <submittedName>
        <fullName evidence="2">Uncharacterized protein</fullName>
    </submittedName>
</protein>